<feature type="region of interest" description="Disordered" evidence="1">
    <location>
        <begin position="160"/>
        <end position="225"/>
    </location>
</feature>
<sequence>MHWPSKSIDVRIQQLARNVWEMTEVSSGFVKARRIRVAFCKCKAVPPCLETWLLLLQVVVIQAHLRILIGAFASMAKSGERMFRSWARDVPDQDRCRVHGARAIHPRCRVPAARHPLPPRPPKRRLSLFQEGRALGPSPTGFREALHGGEAVVATAGKFQGTSSASGPSSRGAAPLGSAGGEGEASGDGGASRYHLSTAPAGVGIAEQDDDTDSDAESTLRDTSPLHRFAQSVKGAMFAQEALREDAPDLASAVVFAAGAARQAPKVGRLETLDAFLIASPRGGQVQLPSPNMAVAGC</sequence>
<accession>A0ABN9R7Q2</accession>
<dbReference type="Proteomes" id="UP001189429">
    <property type="component" value="Unassembled WGS sequence"/>
</dbReference>
<organism evidence="2 3">
    <name type="scientific">Prorocentrum cordatum</name>
    <dbReference type="NCBI Taxonomy" id="2364126"/>
    <lineage>
        <taxon>Eukaryota</taxon>
        <taxon>Sar</taxon>
        <taxon>Alveolata</taxon>
        <taxon>Dinophyceae</taxon>
        <taxon>Prorocentrales</taxon>
        <taxon>Prorocentraceae</taxon>
        <taxon>Prorocentrum</taxon>
    </lineage>
</organism>
<feature type="compositionally biased region" description="Low complexity" evidence="1">
    <location>
        <begin position="161"/>
        <end position="177"/>
    </location>
</feature>
<gene>
    <name evidence="2" type="ORF">PCOR1329_LOCUS18389</name>
</gene>
<name>A0ABN9R7Q2_9DINO</name>
<comment type="caution">
    <text evidence="2">The sequence shown here is derived from an EMBL/GenBank/DDBJ whole genome shotgun (WGS) entry which is preliminary data.</text>
</comment>
<reference evidence="2" key="1">
    <citation type="submission" date="2023-10" db="EMBL/GenBank/DDBJ databases">
        <authorList>
            <person name="Chen Y."/>
            <person name="Shah S."/>
            <person name="Dougan E. K."/>
            <person name="Thang M."/>
            <person name="Chan C."/>
        </authorList>
    </citation>
    <scope>NUCLEOTIDE SEQUENCE [LARGE SCALE GENOMIC DNA]</scope>
</reference>
<keyword evidence="3" id="KW-1185">Reference proteome</keyword>
<protein>
    <submittedName>
        <fullName evidence="2">Uncharacterized protein</fullName>
    </submittedName>
</protein>
<feature type="compositionally biased region" description="Acidic residues" evidence="1">
    <location>
        <begin position="207"/>
        <end position="216"/>
    </location>
</feature>
<evidence type="ECO:0000313" key="3">
    <source>
        <dbReference type="Proteomes" id="UP001189429"/>
    </source>
</evidence>
<evidence type="ECO:0000256" key="1">
    <source>
        <dbReference type="SAM" id="MobiDB-lite"/>
    </source>
</evidence>
<dbReference type="EMBL" id="CAUYUJ010005780">
    <property type="protein sequence ID" value="CAK0814902.1"/>
    <property type="molecule type" value="Genomic_DNA"/>
</dbReference>
<proteinExistence type="predicted"/>
<evidence type="ECO:0000313" key="2">
    <source>
        <dbReference type="EMBL" id="CAK0814902.1"/>
    </source>
</evidence>
<feature type="compositionally biased region" description="Gly residues" evidence="1">
    <location>
        <begin position="178"/>
        <end position="190"/>
    </location>
</feature>